<reference evidence="4" key="1">
    <citation type="submission" date="2020-02" db="EMBL/GenBank/DDBJ databases">
        <authorList>
            <person name="Scholz U."/>
            <person name="Mascher M."/>
            <person name="Fiebig A."/>
        </authorList>
    </citation>
    <scope>NUCLEOTIDE SEQUENCE</scope>
</reference>
<evidence type="ECO:0000256" key="2">
    <source>
        <dbReference type="RuleBase" id="RU365003"/>
    </source>
</evidence>
<feature type="transmembrane region" description="Helical" evidence="2">
    <location>
        <begin position="251"/>
        <end position="269"/>
    </location>
</feature>
<evidence type="ECO:0000256" key="1">
    <source>
        <dbReference type="ARBA" id="ARBA00009505"/>
    </source>
</evidence>
<comment type="subcellular location">
    <subcellularLocation>
        <location evidence="2">Peroxisome membrane</location>
    </subcellularLocation>
</comment>
<dbReference type="PANTHER" id="PTHR13299:SF0">
    <property type="entry name" value="PEROXISOMAL MEMBRANE PROTEIN PEX16"/>
    <property type="match status" value="1"/>
</dbReference>
<feature type="compositionally biased region" description="Polar residues" evidence="3">
    <location>
        <begin position="136"/>
        <end position="147"/>
    </location>
</feature>
<gene>
    <name evidence="4" type="ORF">SI8410_18021540</name>
</gene>
<organism evidence="4 5">
    <name type="scientific">Spirodela intermedia</name>
    <name type="common">Intermediate duckweed</name>
    <dbReference type="NCBI Taxonomy" id="51605"/>
    <lineage>
        <taxon>Eukaryota</taxon>
        <taxon>Viridiplantae</taxon>
        <taxon>Streptophyta</taxon>
        <taxon>Embryophyta</taxon>
        <taxon>Tracheophyta</taxon>
        <taxon>Spermatophyta</taxon>
        <taxon>Magnoliopsida</taxon>
        <taxon>Liliopsida</taxon>
        <taxon>Araceae</taxon>
        <taxon>Lemnoideae</taxon>
        <taxon>Spirodela</taxon>
    </lineage>
</organism>
<dbReference type="EMBL" id="LR746281">
    <property type="protein sequence ID" value="CAA7410862.1"/>
    <property type="molecule type" value="Genomic_DNA"/>
</dbReference>
<evidence type="ECO:0000313" key="5">
    <source>
        <dbReference type="Proteomes" id="UP000663760"/>
    </source>
</evidence>
<dbReference type="PANTHER" id="PTHR13299">
    <property type="entry name" value="PEROXISOMAL MEMBRANE PROTEIN PEX16"/>
    <property type="match status" value="1"/>
</dbReference>
<keyword evidence="2" id="KW-0472">Membrane</keyword>
<feature type="region of interest" description="Disordered" evidence="3">
    <location>
        <begin position="136"/>
        <end position="161"/>
    </location>
</feature>
<name>A0A7I8LLX0_SPIIN</name>
<evidence type="ECO:0000256" key="3">
    <source>
        <dbReference type="SAM" id="MobiDB-lite"/>
    </source>
</evidence>
<dbReference type="GO" id="GO:0007031">
    <property type="term" value="P:peroxisome organization"/>
    <property type="evidence" value="ECO:0007669"/>
    <property type="project" value="UniProtKB-KW"/>
</dbReference>
<feature type="transmembrane region" description="Helical" evidence="2">
    <location>
        <begin position="221"/>
        <end position="239"/>
    </location>
</feature>
<sequence>MESYKEWVRKNREFVQSLESLANGITWLLPERFSNSEIGPEAVYAFLGVISTVNQHIIDTIPSHGGARGSGPSSSSWPLCVSVLKDLETVVEVASQHFLGDDGKWNFIALTEATKVLVRLAQFKDCGYRILLQGGETSNSDEASSVSDIDPSGLGNPGRIGGYDPRNLEGRALSALNMFAQNAKMNSEQMWVPRATSSAPASPPKTTLSTLWSEKGLSGGFFVMGEVLCIIRPLVYVLFIRKYGIRSWTPWLVSLAVDLTGVGILSYVTRRAAGDHERFALSVSEKNEMKRRKVLWALYVMRDPFFSNYARHRLETSEKYMHQVPLIGFLTAKIVELLIGAQTRYTYTSGS</sequence>
<evidence type="ECO:0000313" key="4">
    <source>
        <dbReference type="EMBL" id="CAA7410862.1"/>
    </source>
</evidence>
<keyword evidence="5" id="KW-1185">Reference proteome</keyword>
<keyword evidence="2" id="KW-0962">Peroxisome biogenesis</keyword>
<keyword evidence="2" id="KW-0812">Transmembrane</keyword>
<dbReference type="Pfam" id="PF08610">
    <property type="entry name" value="Pex16"/>
    <property type="match status" value="1"/>
</dbReference>
<proteinExistence type="inferred from homology"/>
<keyword evidence="2" id="KW-1133">Transmembrane helix</keyword>
<accession>A0A7I8LLX0</accession>
<dbReference type="OrthoDB" id="2021143at2759"/>
<dbReference type="GO" id="GO:0005778">
    <property type="term" value="C:peroxisomal membrane"/>
    <property type="evidence" value="ECO:0007669"/>
    <property type="project" value="UniProtKB-SubCell"/>
</dbReference>
<protein>
    <recommendedName>
        <fullName evidence="2">Peroxisomal membrane protein PEX16</fullName>
    </recommendedName>
</protein>
<dbReference type="AlphaFoldDB" id="A0A7I8LLX0"/>
<keyword evidence="2" id="KW-0576">Peroxisome</keyword>
<comment type="similarity">
    <text evidence="1 2">Belongs to the peroxin-16 family.</text>
</comment>
<dbReference type="InterPro" id="IPR013919">
    <property type="entry name" value="Pex16"/>
</dbReference>
<dbReference type="Proteomes" id="UP000663760">
    <property type="component" value="Chromosome 18"/>
</dbReference>